<organism evidence="2 3">
    <name type="scientific">Oryza sativa subsp. japonica</name>
    <name type="common">Rice</name>
    <dbReference type="NCBI Taxonomy" id="39947"/>
    <lineage>
        <taxon>Eukaryota</taxon>
        <taxon>Viridiplantae</taxon>
        <taxon>Streptophyta</taxon>
        <taxon>Embryophyta</taxon>
        <taxon>Tracheophyta</taxon>
        <taxon>Spermatophyta</taxon>
        <taxon>Magnoliopsida</taxon>
        <taxon>Liliopsida</taxon>
        <taxon>Poales</taxon>
        <taxon>Poaceae</taxon>
        <taxon>BOP clade</taxon>
        <taxon>Oryzoideae</taxon>
        <taxon>Oryzeae</taxon>
        <taxon>Oryzinae</taxon>
        <taxon>Oryza</taxon>
        <taxon>Oryza sativa</taxon>
    </lineage>
</organism>
<gene>
    <name evidence="2" type="primary">P0640E12.114</name>
</gene>
<proteinExistence type="predicted"/>
<dbReference type="AlphaFoldDB" id="Q84NN2"/>
<evidence type="ECO:0000313" key="3">
    <source>
        <dbReference type="Proteomes" id="UP000000763"/>
    </source>
</evidence>
<reference evidence="3" key="2">
    <citation type="journal article" date="2008" name="Nucleic Acids Res.">
        <title>The rice annotation project database (RAP-DB): 2008 update.</title>
        <authorList>
            <consortium name="The rice annotation project (RAP)"/>
        </authorList>
    </citation>
    <scope>GENOME REANNOTATION</scope>
    <source>
        <strain evidence="3">cv. Nipponbare</strain>
    </source>
</reference>
<evidence type="ECO:0000313" key="2">
    <source>
        <dbReference type="EMBL" id="BAC75583.1"/>
    </source>
</evidence>
<name>Q84NN2_ORYSJ</name>
<protein>
    <submittedName>
        <fullName evidence="2">Uncharacterized protein</fullName>
    </submittedName>
</protein>
<accession>Q84NN2</accession>
<dbReference type="EMBL" id="AP005261">
    <property type="protein sequence ID" value="BAC75583.1"/>
    <property type="molecule type" value="Genomic_DNA"/>
</dbReference>
<feature type="region of interest" description="Disordered" evidence="1">
    <location>
        <begin position="74"/>
        <end position="105"/>
    </location>
</feature>
<sequence length="204" mass="21826">MAGGEKGQSAPTWKMPPPPLPLGAKIWRLAARRHWEPGGLLPGALCSADLAPGEDATVSRWWGASRQHREWKMAGGMVSSSSPAPLPSSSPPSSSSAATYRDPLLGNRLPPACRRDGKLELRLCSCGAGASAELEPHMGRNSAPLPADDEAGALRLAPPPHRLRVQPLRPRVHRRCPLCPVGFTPSFARRHPPLDPAALPPTRR</sequence>
<dbReference type="Proteomes" id="UP000000763">
    <property type="component" value="Chromosome 7"/>
</dbReference>
<evidence type="ECO:0000256" key="1">
    <source>
        <dbReference type="SAM" id="MobiDB-lite"/>
    </source>
</evidence>
<reference evidence="3" key="1">
    <citation type="journal article" date="2005" name="Nature">
        <title>The map-based sequence of the rice genome.</title>
        <authorList>
            <consortium name="International rice genome sequencing project (IRGSP)"/>
            <person name="Matsumoto T."/>
            <person name="Wu J."/>
            <person name="Kanamori H."/>
            <person name="Katayose Y."/>
            <person name="Fujisawa M."/>
            <person name="Namiki N."/>
            <person name="Mizuno H."/>
            <person name="Yamamoto K."/>
            <person name="Antonio B.A."/>
            <person name="Baba T."/>
            <person name="Sakata K."/>
            <person name="Nagamura Y."/>
            <person name="Aoki H."/>
            <person name="Arikawa K."/>
            <person name="Arita K."/>
            <person name="Bito T."/>
            <person name="Chiden Y."/>
            <person name="Fujitsuka N."/>
            <person name="Fukunaka R."/>
            <person name="Hamada M."/>
            <person name="Harada C."/>
            <person name="Hayashi A."/>
            <person name="Hijishita S."/>
            <person name="Honda M."/>
            <person name="Hosokawa S."/>
            <person name="Ichikawa Y."/>
            <person name="Idonuma A."/>
            <person name="Iijima M."/>
            <person name="Ikeda M."/>
            <person name="Ikeno M."/>
            <person name="Ito K."/>
            <person name="Ito S."/>
            <person name="Ito T."/>
            <person name="Ito Y."/>
            <person name="Ito Y."/>
            <person name="Iwabuchi A."/>
            <person name="Kamiya K."/>
            <person name="Karasawa W."/>
            <person name="Kurita K."/>
            <person name="Katagiri S."/>
            <person name="Kikuta A."/>
            <person name="Kobayashi H."/>
            <person name="Kobayashi N."/>
            <person name="Machita K."/>
            <person name="Maehara T."/>
            <person name="Masukawa M."/>
            <person name="Mizubayashi T."/>
            <person name="Mukai Y."/>
            <person name="Nagasaki H."/>
            <person name="Nagata Y."/>
            <person name="Naito S."/>
            <person name="Nakashima M."/>
            <person name="Nakama Y."/>
            <person name="Nakamichi Y."/>
            <person name="Nakamura M."/>
            <person name="Meguro A."/>
            <person name="Negishi M."/>
            <person name="Ohta I."/>
            <person name="Ohta T."/>
            <person name="Okamoto M."/>
            <person name="Ono N."/>
            <person name="Saji S."/>
            <person name="Sakaguchi M."/>
            <person name="Sakai K."/>
            <person name="Shibata M."/>
            <person name="Shimokawa T."/>
            <person name="Song J."/>
            <person name="Takazaki Y."/>
            <person name="Terasawa K."/>
            <person name="Tsugane M."/>
            <person name="Tsuji K."/>
            <person name="Ueda S."/>
            <person name="Waki K."/>
            <person name="Yamagata H."/>
            <person name="Yamamoto M."/>
            <person name="Yamamoto S."/>
            <person name="Yamane H."/>
            <person name="Yoshiki S."/>
            <person name="Yoshihara R."/>
            <person name="Yukawa K."/>
            <person name="Zhong H."/>
            <person name="Yano M."/>
            <person name="Yuan Q."/>
            <person name="Ouyang S."/>
            <person name="Liu J."/>
            <person name="Jones K.M."/>
            <person name="Gansberger K."/>
            <person name="Moffat K."/>
            <person name="Hill J."/>
            <person name="Bera J."/>
            <person name="Fadrosh D."/>
            <person name="Jin S."/>
            <person name="Johri S."/>
            <person name="Kim M."/>
            <person name="Overton L."/>
            <person name="Reardon M."/>
            <person name="Tsitrin T."/>
            <person name="Vuong H."/>
            <person name="Weaver B."/>
            <person name="Ciecko A."/>
            <person name="Tallon L."/>
            <person name="Jackson J."/>
            <person name="Pai G."/>
            <person name="Aken S.V."/>
            <person name="Utterback T."/>
            <person name="Reidmuller S."/>
            <person name="Feldblyum T."/>
            <person name="Hsiao J."/>
            <person name="Zismann V."/>
            <person name="Iobst S."/>
            <person name="de Vazeille A.R."/>
            <person name="Buell C.R."/>
            <person name="Ying K."/>
            <person name="Li Y."/>
            <person name="Lu T."/>
            <person name="Huang Y."/>
            <person name="Zhao Q."/>
            <person name="Feng Q."/>
            <person name="Zhang L."/>
            <person name="Zhu J."/>
            <person name="Weng Q."/>
            <person name="Mu J."/>
            <person name="Lu Y."/>
            <person name="Fan D."/>
            <person name="Liu Y."/>
            <person name="Guan J."/>
            <person name="Zhang Y."/>
            <person name="Yu S."/>
            <person name="Liu X."/>
            <person name="Zhang Y."/>
            <person name="Hong G."/>
            <person name="Han B."/>
            <person name="Choisne N."/>
            <person name="Demange N."/>
            <person name="Orjeda G."/>
            <person name="Samain S."/>
            <person name="Cattolico L."/>
            <person name="Pelletier E."/>
            <person name="Couloux A."/>
            <person name="Segurens B."/>
            <person name="Wincker P."/>
            <person name="D'Hont A."/>
            <person name="Scarpelli C."/>
            <person name="Weissenbach J."/>
            <person name="Salanoubat M."/>
            <person name="Quetier F."/>
            <person name="Yu Y."/>
            <person name="Kim H.R."/>
            <person name="Rambo T."/>
            <person name="Currie J."/>
            <person name="Collura K."/>
            <person name="Luo M."/>
            <person name="Yang T."/>
            <person name="Ammiraju J.S.S."/>
            <person name="Engler F."/>
            <person name="Soderlund C."/>
            <person name="Wing R.A."/>
            <person name="Palmer L.E."/>
            <person name="de la Bastide M."/>
            <person name="Spiegel L."/>
            <person name="Nascimento L."/>
            <person name="Zutavern T."/>
            <person name="O'Shaughnessy A."/>
            <person name="Dike S."/>
            <person name="Dedhia N."/>
            <person name="Preston R."/>
            <person name="Balija V."/>
            <person name="McCombie W.R."/>
            <person name="Chow T."/>
            <person name="Chen H."/>
            <person name="Chung M."/>
            <person name="Chen C."/>
            <person name="Shaw J."/>
            <person name="Wu H."/>
            <person name="Hsiao K."/>
            <person name="Chao Y."/>
            <person name="Chu M."/>
            <person name="Cheng C."/>
            <person name="Hour A."/>
            <person name="Lee P."/>
            <person name="Lin S."/>
            <person name="Lin Y."/>
            <person name="Liou J."/>
            <person name="Liu S."/>
            <person name="Hsing Y."/>
            <person name="Raghuvanshi S."/>
            <person name="Mohanty A."/>
            <person name="Bharti A.K."/>
            <person name="Gaur A."/>
            <person name="Gupta V."/>
            <person name="Kumar D."/>
            <person name="Ravi V."/>
            <person name="Vij S."/>
            <person name="Kapur A."/>
            <person name="Khurana P."/>
            <person name="Khurana P."/>
            <person name="Khurana J.P."/>
            <person name="Tyagi A.K."/>
            <person name="Gaikwad K."/>
            <person name="Singh A."/>
            <person name="Dalal V."/>
            <person name="Srivastava S."/>
            <person name="Dixit A."/>
            <person name="Pal A.K."/>
            <person name="Ghazi I.A."/>
            <person name="Yadav M."/>
            <person name="Pandit A."/>
            <person name="Bhargava A."/>
            <person name="Sureshbabu K."/>
            <person name="Batra K."/>
            <person name="Sharma T.R."/>
            <person name="Mohapatra T."/>
            <person name="Singh N.K."/>
            <person name="Messing J."/>
            <person name="Nelson A.B."/>
            <person name="Fuks G."/>
            <person name="Kavchok S."/>
            <person name="Keizer G."/>
            <person name="Linton E."/>
            <person name="Llaca V."/>
            <person name="Song R."/>
            <person name="Tanyolac B."/>
            <person name="Young S."/>
            <person name="Ho-Il K."/>
            <person name="Hahn J.H."/>
            <person name="Sangsakoo G."/>
            <person name="Vanavichit A."/>
            <person name="de Mattos Luiz.A.T."/>
            <person name="Zimmer P.D."/>
            <person name="Malone G."/>
            <person name="Dellagostin O."/>
            <person name="de Oliveira A.C."/>
            <person name="Bevan M."/>
            <person name="Bancroft I."/>
            <person name="Minx P."/>
            <person name="Cordum H."/>
            <person name="Wilson R."/>
            <person name="Cheng Z."/>
            <person name="Jin W."/>
            <person name="Jiang J."/>
            <person name="Leong S.A."/>
            <person name="Iwama H."/>
            <person name="Gojobori T."/>
            <person name="Itoh T."/>
            <person name="Niimura Y."/>
            <person name="Fujii Y."/>
            <person name="Habara T."/>
            <person name="Sakai H."/>
            <person name="Sato Y."/>
            <person name="Wilson G."/>
            <person name="Kumar K."/>
            <person name="McCouch S."/>
            <person name="Juretic N."/>
            <person name="Hoen D."/>
            <person name="Wright S."/>
            <person name="Bruskiewich R."/>
            <person name="Bureau T."/>
            <person name="Miyao A."/>
            <person name="Hirochika H."/>
            <person name="Nishikawa T."/>
            <person name="Kadowaki K."/>
            <person name="Sugiura M."/>
            <person name="Burr B."/>
            <person name="Sasaki T."/>
        </authorList>
    </citation>
    <scope>NUCLEOTIDE SEQUENCE [LARGE SCALE GENOMIC DNA]</scope>
    <source>
        <strain evidence="3">cv. Nipponbare</strain>
    </source>
</reference>